<dbReference type="Gene3D" id="3.40.250.10">
    <property type="entry name" value="Rhodanese-like domain"/>
    <property type="match status" value="2"/>
</dbReference>
<dbReference type="InterPro" id="IPR001763">
    <property type="entry name" value="Rhodanese-like_dom"/>
</dbReference>
<gene>
    <name evidence="4" type="ORF">CW354_05455</name>
</gene>
<comment type="caution">
    <text evidence="4">The sequence shown here is derived from an EMBL/GenBank/DDBJ whole genome shotgun (WGS) entry which is preliminary data.</text>
</comment>
<dbReference type="AlphaFoldDB" id="A0A2S7K5N3"/>
<dbReference type="SMART" id="SM00450">
    <property type="entry name" value="RHOD"/>
    <property type="match status" value="2"/>
</dbReference>
<feature type="domain" description="Rhodanese" evidence="3">
    <location>
        <begin position="31"/>
        <end position="155"/>
    </location>
</feature>
<accession>A0A2S7K5N3</accession>
<evidence type="ECO:0000256" key="2">
    <source>
        <dbReference type="ARBA" id="ARBA00022737"/>
    </source>
</evidence>
<evidence type="ECO:0000256" key="1">
    <source>
        <dbReference type="ARBA" id="ARBA00022679"/>
    </source>
</evidence>
<dbReference type="SUPFAM" id="SSF52821">
    <property type="entry name" value="Rhodanese/Cell cycle control phosphatase"/>
    <property type="match status" value="2"/>
</dbReference>
<dbReference type="OrthoDB" id="9781034at2"/>
<dbReference type="GO" id="GO:0004792">
    <property type="term" value="F:thiosulfate-cyanide sulfurtransferase activity"/>
    <property type="evidence" value="ECO:0007669"/>
    <property type="project" value="TreeGrafter"/>
</dbReference>
<dbReference type="PROSITE" id="PS50206">
    <property type="entry name" value="RHODANESE_3"/>
    <property type="match status" value="2"/>
</dbReference>
<evidence type="ECO:0000313" key="5">
    <source>
        <dbReference type="Proteomes" id="UP000239504"/>
    </source>
</evidence>
<evidence type="ECO:0000259" key="3">
    <source>
        <dbReference type="PROSITE" id="PS50206"/>
    </source>
</evidence>
<dbReference type="CDD" id="cd01448">
    <property type="entry name" value="TST_Repeat_1"/>
    <property type="match status" value="1"/>
</dbReference>
<dbReference type="Proteomes" id="UP000239504">
    <property type="component" value="Unassembled WGS sequence"/>
</dbReference>
<organism evidence="4 5">
    <name type="scientific">Hyphococcus luteus</name>
    <dbReference type="NCBI Taxonomy" id="2058213"/>
    <lineage>
        <taxon>Bacteria</taxon>
        <taxon>Pseudomonadati</taxon>
        <taxon>Pseudomonadota</taxon>
        <taxon>Alphaproteobacteria</taxon>
        <taxon>Parvularculales</taxon>
        <taxon>Parvularculaceae</taxon>
        <taxon>Hyphococcus</taxon>
    </lineage>
</organism>
<feature type="domain" description="Rhodanese" evidence="3">
    <location>
        <begin position="185"/>
        <end position="297"/>
    </location>
</feature>
<evidence type="ECO:0000313" key="4">
    <source>
        <dbReference type="EMBL" id="PQA87802.1"/>
    </source>
</evidence>
<dbReference type="EMBL" id="PJCH01000005">
    <property type="protein sequence ID" value="PQA87802.1"/>
    <property type="molecule type" value="Genomic_DNA"/>
</dbReference>
<keyword evidence="2" id="KW-0677">Repeat</keyword>
<dbReference type="Pfam" id="PF00581">
    <property type="entry name" value="Rhodanese"/>
    <property type="match status" value="2"/>
</dbReference>
<dbReference type="PANTHER" id="PTHR11364">
    <property type="entry name" value="THIOSULFATE SULFERTANSFERASE"/>
    <property type="match status" value="1"/>
</dbReference>
<keyword evidence="5" id="KW-1185">Reference proteome</keyword>
<reference evidence="4 5" key="1">
    <citation type="submission" date="2017-12" db="EMBL/GenBank/DDBJ databases">
        <authorList>
            <person name="Hurst M.R.H."/>
        </authorList>
    </citation>
    <scope>NUCLEOTIDE SEQUENCE [LARGE SCALE GENOMIC DNA]</scope>
    <source>
        <strain evidence="4 5">SY-3-19</strain>
    </source>
</reference>
<dbReference type="PANTHER" id="PTHR11364:SF27">
    <property type="entry name" value="SULFURTRANSFERASE"/>
    <property type="match status" value="1"/>
</dbReference>
<proteinExistence type="predicted"/>
<dbReference type="InterPro" id="IPR045078">
    <property type="entry name" value="TST/MPST-like"/>
</dbReference>
<name>A0A2S7K5N3_9PROT</name>
<dbReference type="InterPro" id="IPR036873">
    <property type="entry name" value="Rhodanese-like_dom_sf"/>
</dbReference>
<sequence length="299" mass="31702">MIPRKTRRGGAQMTDLPTPLVSTAWLADNLGAPDLVILDCTTVQEETPDGSYAFVPGRASYDDAHIPGAVFCDVLGTLGDKDDPRPLMMPKAGAFKEAMEALGVGDNSAVVVYDRGIGSWAARVWWSLKTYGFDEAAVLDGGFKKWTAEARPVSGEAPEIKPASFTPRYRPERIVSKDEVHKIIEEGGATLVHSLSLKEFTGEAAPMPRAGRIKGSINAPASSLVDPETGVYLSKDKLAAHFDAAGARKSDRVITYCGGGVAACNNALALAVLGFDDIAVYDGSLAEWTADPDAPMETG</sequence>
<keyword evidence="1 4" id="KW-0808">Transferase</keyword>
<protein>
    <submittedName>
        <fullName evidence="4">Sulfurtransferase</fullName>
    </submittedName>
</protein>